<evidence type="ECO:0000313" key="1">
    <source>
        <dbReference type="EnsemblPlants" id="AVESA.00010b.r2.5CG0880180.1.CDS.1"/>
    </source>
</evidence>
<name>A0ACD5Y005_AVESA</name>
<evidence type="ECO:0000313" key="2">
    <source>
        <dbReference type="Proteomes" id="UP001732700"/>
    </source>
</evidence>
<accession>A0ACD5Y005</accession>
<organism evidence="1 2">
    <name type="scientific">Avena sativa</name>
    <name type="common">Oat</name>
    <dbReference type="NCBI Taxonomy" id="4498"/>
    <lineage>
        <taxon>Eukaryota</taxon>
        <taxon>Viridiplantae</taxon>
        <taxon>Streptophyta</taxon>
        <taxon>Embryophyta</taxon>
        <taxon>Tracheophyta</taxon>
        <taxon>Spermatophyta</taxon>
        <taxon>Magnoliopsida</taxon>
        <taxon>Liliopsida</taxon>
        <taxon>Poales</taxon>
        <taxon>Poaceae</taxon>
        <taxon>BOP clade</taxon>
        <taxon>Pooideae</taxon>
        <taxon>Poodae</taxon>
        <taxon>Poeae</taxon>
        <taxon>Poeae Chloroplast Group 1 (Aveneae type)</taxon>
        <taxon>Aveninae</taxon>
        <taxon>Avena</taxon>
    </lineage>
</organism>
<protein>
    <submittedName>
        <fullName evidence="1">Uncharacterized protein</fullName>
    </submittedName>
</protein>
<proteinExistence type="predicted"/>
<sequence length="138" mass="15005">MKIIKAPVLLKKAVNMCKSKTSMLAARLLVLASLRRRLATAGVISHKIHALMVAANQANARGDSCYKVEKMSAIHGGKIVDLSHQLALLDQEGSDASGCHDWTLHPIFNGSNNCCYIEGYEEDADETSVIDIIRSNRG</sequence>
<keyword evidence="2" id="KW-1185">Reference proteome</keyword>
<reference evidence="1" key="2">
    <citation type="submission" date="2025-09" db="UniProtKB">
        <authorList>
            <consortium name="EnsemblPlants"/>
        </authorList>
    </citation>
    <scope>IDENTIFICATION</scope>
</reference>
<reference evidence="1" key="1">
    <citation type="submission" date="2021-05" db="EMBL/GenBank/DDBJ databases">
        <authorList>
            <person name="Scholz U."/>
            <person name="Mascher M."/>
            <person name="Fiebig A."/>
        </authorList>
    </citation>
    <scope>NUCLEOTIDE SEQUENCE [LARGE SCALE GENOMIC DNA]</scope>
</reference>
<dbReference type="EnsemblPlants" id="AVESA.00010b.r2.5CG0880180.1">
    <property type="protein sequence ID" value="AVESA.00010b.r2.5CG0880180.1.CDS.1"/>
    <property type="gene ID" value="AVESA.00010b.r2.5CG0880180"/>
</dbReference>
<dbReference type="Proteomes" id="UP001732700">
    <property type="component" value="Chromosome 5C"/>
</dbReference>